<evidence type="ECO:0000313" key="1">
    <source>
        <dbReference type="EMBL" id="UVW35726.1"/>
    </source>
</evidence>
<dbReference type="EMBL" id="CP103416">
    <property type="protein sequence ID" value="UVW35726.1"/>
    <property type="molecule type" value="Genomic_DNA"/>
</dbReference>
<sequence>MCSVFPCSYDPLFELHFNSFECLEKSGKSSELPRLSVDIDLTYLPFEDRGAALKGISEGLGRIKDSLLNSIPNIEATLLPQSDGQEAKMSCKLAGAQIKIEVNTTIRGYLQEPRIMQVTDAVQSEFGLFAAINVVSLGELYGGKICAALDRQHPRDLFDVQKLFENEGLTEEIKNGFFTALLGSNRPINEILRPNLQDQREAFNSQFSGMTNDPFSYEEFEATRELLVKKINLSLTGNDRKLLVSFKQGEPEWSLCPLDGLQNMPSVKWKLQNVRKLLKNAEKHNSALDAAARGGITSSQMGLL</sequence>
<gene>
    <name evidence="1" type="ORF">NYF23_03710</name>
</gene>
<protein>
    <submittedName>
        <fullName evidence="1">Nucleotidyl transferase AbiEii/AbiGii toxin family protein</fullName>
    </submittedName>
</protein>
<dbReference type="Pfam" id="PF08843">
    <property type="entry name" value="AbiEii"/>
    <property type="match status" value="1"/>
</dbReference>
<accession>A0ABY5TT62</accession>
<reference evidence="1" key="1">
    <citation type="submission" date="2022-08" db="EMBL/GenBank/DDBJ databases">
        <title>Catabolic pathway analysis in culturable SAR92 clade bacteria reveals their overlooked roles in DMSP degradation in coastal seas.</title>
        <authorList>
            <person name="He X."/>
            <person name="Zhang X."/>
            <person name="Zhang Y."/>
        </authorList>
    </citation>
    <scope>NUCLEOTIDE SEQUENCE</scope>
    <source>
        <strain evidence="1">H455</strain>
    </source>
</reference>
<evidence type="ECO:0000313" key="2">
    <source>
        <dbReference type="Proteomes" id="UP001059934"/>
    </source>
</evidence>
<dbReference type="GO" id="GO:0016740">
    <property type="term" value="F:transferase activity"/>
    <property type="evidence" value="ECO:0007669"/>
    <property type="project" value="UniProtKB-KW"/>
</dbReference>
<dbReference type="InterPro" id="IPR014942">
    <property type="entry name" value="AbiEii"/>
</dbReference>
<keyword evidence="1" id="KW-0808">Transferase</keyword>
<organism evidence="1 2">
    <name type="scientific">SAR92 clade bacterium H455</name>
    <dbReference type="NCBI Taxonomy" id="2974818"/>
    <lineage>
        <taxon>Bacteria</taxon>
        <taxon>Pseudomonadati</taxon>
        <taxon>Pseudomonadota</taxon>
        <taxon>Gammaproteobacteria</taxon>
        <taxon>Cellvibrionales</taxon>
        <taxon>Porticoccaceae</taxon>
        <taxon>SAR92 clade</taxon>
    </lineage>
</organism>
<name>A0ABY5TT62_9GAMM</name>
<proteinExistence type="predicted"/>
<keyword evidence="2" id="KW-1185">Reference proteome</keyword>
<dbReference type="Proteomes" id="UP001059934">
    <property type="component" value="Chromosome"/>
</dbReference>